<dbReference type="Gene3D" id="3.40.50.2020">
    <property type="match status" value="1"/>
</dbReference>
<evidence type="ECO:0000256" key="9">
    <source>
        <dbReference type="ARBA" id="ARBA00023134"/>
    </source>
</evidence>
<dbReference type="SUPFAM" id="SSF53271">
    <property type="entry name" value="PRTase-like"/>
    <property type="match status" value="1"/>
</dbReference>
<dbReference type="CDD" id="cd06223">
    <property type="entry name" value="PRTases_typeI"/>
    <property type="match status" value="1"/>
</dbReference>
<sequence length="217" mass="24617">MQTHYLSEDNSILNHFLGQIRNVNVQHDSMRFRRNIERIGEVMAYELSKDLQYRNIEIQTPLGIKKTTEIADKLVLCSILRAGLPLHLGFLNYFDSAENGFVSAYRHHPNNDDFFDILVEYQAVPNIENKTLLLIDPMLATGQSMVAVFNKLMEKGLPKEIHIAVIIGAPEGIAYLEKHLPDSCHLWVATLDERLNDKKYIIPGLGDAGDLAYGNKL</sequence>
<evidence type="ECO:0000313" key="17">
    <source>
        <dbReference type="Proteomes" id="UP000237310"/>
    </source>
</evidence>
<evidence type="ECO:0000256" key="5">
    <source>
        <dbReference type="ARBA" id="ARBA00022533"/>
    </source>
</evidence>
<evidence type="ECO:0000256" key="4">
    <source>
        <dbReference type="ARBA" id="ARBA00011894"/>
    </source>
</evidence>
<feature type="domain" description="Phosphoribosyltransferase" evidence="15">
    <location>
        <begin position="9"/>
        <end position="214"/>
    </location>
</feature>
<dbReference type="InterPro" id="IPR050137">
    <property type="entry name" value="PyrR_bifunctional"/>
</dbReference>
<name>A0A2S5ABG9_9FLAO</name>
<dbReference type="GO" id="GO:0005525">
    <property type="term" value="F:GTP binding"/>
    <property type="evidence" value="ECO:0007669"/>
    <property type="project" value="UniProtKB-KW"/>
</dbReference>
<dbReference type="PANTHER" id="PTHR11608">
    <property type="entry name" value="BIFUNCTIONAL PROTEIN PYRR"/>
    <property type="match status" value="1"/>
</dbReference>
<keyword evidence="6 16" id="KW-0328">Glycosyltransferase</keyword>
<comment type="similarity">
    <text evidence="3">Belongs to the UPRTase family.</text>
</comment>
<evidence type="ECO:0000256" key="6">
    <source>
        <dbReference type="ARBA" id="ARBA00022676"/>
    </source>
</evidence>
<dbReference type="OrthoDB" id="9781675at2"/>
<dbReference type="EC" id="2.4.2.9" evidence="4"/>
<evidence type="ECO:0000256" key="2">
    <source>
        <dbReference type="ARBA" id="ARBA00005180"/>
    </source>
</evidence>
<protein>
    <recommendedName>
        <fullName evidence="13">Uracil phosphoribosyltransferase</fullName>
        <ecNumber evidence="4">2.4.2.9</ecNumber>
    </recommendedName>
    <alternativeName>
        <fullName evidence="10">UMP pyrophosphorylase</fullName>
    </alternativeName>
    <alternativeName>
        <fullName evidence="14">UPRTase</fullName>
    </alternativeName>
</protein>
<dbReference type="FunFam" id="3.40.50.2020:FF:000023">
    <property type="entry name" value="Probable uracil phosphoribosyltransferase"/>
    <property type="match status" value="1"/>
</dbReference>
<evidence type="ECO:0000256" key="11">
    <source>
        <dbReference type="ARBA" id="ARBA00052919"/>
    </source>
</evidence>
<dbReference type="InterPro" id="IPR029057">
    <property type="entry name" value="PRTase-like"/>
</dbReference>
<keyword evidence="17" id="KW-1185">Reference proteome</keyword>
<dbReference type="GO" id="GO:0004845">
    <property type="term" value="F:uracil phosphoribosyltransferase activity"/>
    <property type="evidence" value="ECO:0007669"/>
    <property type="project" value="UniProtKB-EC"/>
</dbReference>
<evidence type="ECO:0000256" key="7">
    <source>
        <dbReference type="ARBA" id="ARBA00022679"/>
    </source>
</evidence>
<keyword evidence="8" id="KW-0547">Nucleotide-binding</keyword>
<evidence type="ECO:0000256" key="1">
    <source>
        <dbReference type="ARBA" id="ARBA00001946"/>
    </source>
</evidence>
<evidence type="ECO:0000259" key="15">
    <source>
        <dbReference type="Pfam" id="PF14681"/>
    </source>
</evidence>
<proteinExistence type="inferred from homology"/>
<dbReference type="Proteomes" id="UP000237310">
    <property type="component" value="Unassembled WGS sequence"/>
</dbReference>
<keyword evidence="7 16" id="KW-0808">Transferase</keyword>
<evidence type="ECO:0000256" key="8">
    <source>
        <dbReference type="ARBA" id="ARBA00022741"/>
    </source>
</evidence>
<gene>
    <name evidence="16" type="ORF">C3L50_08910</name>
</gene>
<dbReference type="EMBL" id="PQVG01000004">
    <property type="protein sequence ID" value="POY39940.1"/>
    <property type="molecule type" value="Genomic_DNA"/>
</dbReference>
<accession>A0A2S5ABG9</accession>
<keyword evidence="5" id="KW-0021">Allosteric enzyme</keyword>
<keyword evidence="9" id="KW-0342">GTP-binding</keyword>
<comment type="caution">
    <text evidence="16">The sequence shown here is derived from an EMBL/GenBank/DDBJ whole genome shotgun (WGS) entry which is preliminary data.</text>
</comment>
<dbReference type="PANTHER" id="PTHR11608:SF0">
    <property type="entry name" value="BIFUNCTIONAL PROTEIN PYRR"/>
    <property type="match status" value="1"/>
</dbReference>
<evidence type="ECO:0000256" key="13">
    <source>
        <dbReference type="ARBA" id="ARBA00072146"/>
    </source>
</evidence>
<evidence type="ECO:0000256" key="14">
    <source>
        <dbReference type="ARBA" id="ARBA00079807"/>
    </source>
</evidence>
<dbReference type="NCBIfam" id="NF001097">
    <property type="entry name" value="PRK00129.1"/>
    <property type="match status" value="1"/>
</dbReference>
<evidence type="ECO:0000256" key="3">
    <source>
        <dbReference type="ARBA" id="ARBA00009516"/>
    </source>
</evidence>
<organism evidence="16 17">
    <name type="scientific">Flavobacterium alvei</name>
    <dbReference type="NCBI Taxonomy" id="2080416"/>
    <lineage>
        <taxon>Bacteria</taxon>
        <taxon>Pseudomonadati</taxon>
        <taxon>Bacteroidota</taxon>
        <taxon>Flavobacteriia</taxon>
        <taxon>Flavobacteriales</taxon>
        <taxon>Flavobacteriaceae</taxon>
        <taxon>Flavobacterium</taxon>
    </lineage>
</organism>
<dbReference type="RefSeq" id="WP_103805828.1">
    <property type="nucleotide sequence ID" value="NZ_PQVG01000004.1"/>
</dbReference>
<dbReference type="Pfam" id="PF14681">
    <property type="entry name" value="UPRTase"/>
    <property type="match status" value="1"/>
</dbReference>
<comment type="catalytic activity">
    <reaction evidence="11">
        <text>UMP + diphosphate = 5-phospho-alpha-D-ribose 1-diphosphate + uracil</text>
        <dbReference type="Rhea" id="RHEA:13017"/>
        <dbReference type="ChEBI" id="CHEBI:17568"/>
        <dbReference type="ChEBI" id="CHEBI:33019"/>
        <dbReference type="ChEBI" id="CHEBI:57865"/>
        <dbReference type="ChEBI" id="CHEBI:58017"/>
        <dbReference type="EC" id="2.4.2.9"/>
    </reaction>
</comment>
<comment type="pathway">
    <text evidence="2">Pyrimidine metabolism; UMP biosynthesis via salvage pathway; UMP from uracil: step 1/1.</text>
</comment>
<evidence type="ECO:0000313" key="16">
    <source>
        <dbReference type="EMBL" id="POY39940.1"/>
    </source>
</evidence>
<dbReference type="InterPro" id="IPR000836">
    <property type="entry name" value="PRTase_dom"/>
</dbReference>
<comment type="cofactor">
    <cofactor evidence="1">
        <name>Mg(2+)</name>
        <dbReference type="ChEBI" id="CHEBI:18420"/>
    </cofactor>
</comment>
<dbReference type="AlphaFoldDB" id="A0A2S5ABG9"/>
<reference evidence="16 17" key="1">
    <citation type="submission" date="2018-01" db="EMBL/GenBank/DDBJ databases">
        <authorList>
            <person name="Gaut B.S."/>
            <person name="Morton B.R."/>
            <person name="Clegg M.T."/>
            <person name="Duvall M.R."/>
        </authorList>
    </citation>
    <scope>NUCLEOTIDE SEQUENCE [LARGE SCALE GENOMIC DNA]</scope>
    <source>
        <strain evidence="16 17">HR-AY</strain>
    </source>
</reference>
<evidence type="ECO:0000256" key="10">
    <source>
        <dbReference type="ARBA" id="ARBA00031082"/>
    </source>
</evidence>
<evidence type="ECO:0000256" key="12">
    <source>
        <dbReference type="ARBA" id="ARBA00056901"/>
    </source>
</evidence>
<comment type="function">
    <text evidence="12">Catalyzes the conversion of uracil and 5-phospho-alpha-D-ribose 1-diphosphate (PRPP) to UMP and diphosphate.</text>
</comment>